<dbReference type="SUPFAM" id="SSF103473">
    <property type="entry name" value="MFS general substrate transporter"/>
    <property type="match status" value="1"/>
</dbReference>
<dbReference type="PROSITE" id="PS00216">
    <property type="entry name" value="SUGAR_TRANSPORT_1"/>
    <property type="match status" value="1"/>
</dbReference>
<evidence type="ECO:0000256" key="2">
    <source>
        <dbReference type="ARBA" id="ARBA00010992"/>
    </source>
</evidence>
<dbReference type="PRINTS" id="PR00171">
    <property type="entry name" value="SUGRTRNSPORT"/>
</dbReference>
<name>A0A6A6XBW9_9PLEO</name>
<dbReference type="AlphaFoldDB" id="A0A6A6XBW9"/>
<feature type="domain" description="Major facilitator superfamily (MFS) profile" evidence="10">
    <location>
        <begin position="52"/>
        <end position="500"/>
    </location>
</feature>
<dbReference type="InterPro" id="IPR005829">
    <property type="entry name" value="Sugar_transporter_CS"/>
</dbReference>
<evidence type="ECO:0000313" key="11">
    <source>
        <dbReference type="EMBL" id="KAF2793771.1"/>
    </source>
</evidence>
<evidence type="ECO:0000256" key="5">
    <source>
        <dbReference type="ARBA" id="ARBA00022989"/>
    </source>
</evidence>
<feature type="transmembrane region" description="Helical" evidence="9">
    <location>
        <begin position="300"/>
        <end position="319"/>
    </location>
</feature>
<keyword evidence="3 8" id="KW-0813">Transport</keyword>
<evidence type="ECO:0000256" key="7">
    <source>
        <dbReference type="ARBA" id="ARBA00049119"/>
    </source>
</evidence>
<evidence type="ECO:0000313" key="12">
    <source>
        <dbReference type="Proteomes" id="UP000799757"/>
    </source>
</evidence>
<evidence type="ECO:0000256" key="3">
    <source>
        <dbReference type="ARBA" id="ARBA00022448"/>
    </source>
</evidence>
<comment type="similarity">
    <text evidence="2 8">Belongs to the major facilitator superfamily. Sugar transporter (TC 2.A.1.1) family.</text>
</comment>
<dbReference type="InterPro" id="IPR036259">
    <property type="entry name" value="MFS_trans_sf"/>
</dbReference>
<accession>A0A6A6XBW9</accession>
<gene>
    <name evidence="11" type="ORF">K505DRAFT_375121</name>
</gene>
<keyword evidence="4 9" id="KW-0812">Transmembrane</keyword>
<feature type="transmembrane region" description="Helical" evidence="9">
    <location>
        <begin position="339"/>
        <end position="360"/>
    </location>
</feature>
<dbReference type="GO" id="GO:0016020">
    <property type="term" value="C:membrane"/>
    <property type="evidence" value="ECO:0007669"/>
    <property type="project" value="UniProtKB-SubCell"/>
</dbReference>
<dbReference type="FunFam" id="1.20.1250.20:FF:000073">
    <property type="entry name" value="MFS myo-inositol transporter, putative"/>
    <property type="match status" value="1"/>
</dbReference>
<dbReference type="InterPro" id="IPR050814">
    <property type="entry name" value="Myo-inositol_Transporter"/>
</dbReference>
<evidence type="ECO:0000256" key="4">
    <source>
        <dbReference type="ARBA" id="ARBA00022692"/>
    </source>
</evidence>
<evidence type="ECO:0000256" key="1">
    <source>
        <dbReference type="ARBA" id="ARBA00004141"/>
    </source>
</evidence>
<organism evidence="11 12">
    <name type="scientific">Melanomma pulvis-pyrius CBS 109.77</name>
    <dbReference type="NCBI Taxonomy" id="1314802"/>
    <lineage>
        <taxon>Eukaryota</taxon>
        <taxon>Fungi</taxon>
        <taxon>Dikarya</taxon>
        <taxon>Ascomycota</taxon>
        <taxon>Pezizomycotina</taxon>
        <taxon>Dothideomycetes</taxon>
        <taxon>Pleosporomycetidae</taxon>
        <taxon>Pleosporales</taxon>
        <taxon>Melanommataceae</taxon>
        <taxon>Melanomma</taxon>
    </lineage>
</organism>
<dbReference type="GO" id="GO:1904679">
    <property type="term" value="P:myo-inositol import across plasma membrane"/>
    <property type="evidence" value="ECO:0007669"/>
    <property type="project" value="TreeGrafter"/>
</dbReference>
<dbReference type="InterPro" id="IPR020846">
    <property type="entry name" value="MFS_dom"/>
</dbReference>
<feature type="transmembrane region" description="Helical" evidence="9">
    <location>
        <begin position="405"/>
        <end position="433"/>
    </location>
</feature>
<keyword evidence="12" id="KW-1185">Reference proteome</keyword>
<dbReference type="NCBIfam" id="TIGR00879">
    <property type="entry name" value="SP"/>
    <property type="match status" value="1"/>
</dbReference>
<dbReference type="Pfam" id="PF00083">
    <property type="entry name" value="Sugar_tr"/>
    <property type="match status" value="1"/>
</dbReference>
<dbReference type="Proteomes" id="UP000799757">
    <property type="component" value="Unassembled WGS sequence"/>
</dbReference>
<sequence length="541" mass="58021">MASYPSSDKNIKFDGPSEQIEKIDTVSEEHQNQLAELSGIEATAASKAAWLIAITVSLGGLLFGYDTGYISSVLVTIGTSLGHVLSSSEQELVTSLTSGGALVGAVGAGLTADRFGRRMPIWSACVVFVIGTILQTAAYSVAQFAVGRFVVGLGVGSAAMVVPLYISELAPAKYRGRMIAFNNMSVTFGQLLASAIGAGFAQVGNPETSEAWRATVGIGAIPAMLLAGLLFLCPESPRQLVAHGKVDEASVVLTRIYPTSTEAQRRAKIRSIEISIQEATQTMVDDSLWKSMCRIFTTPATFRAVLTACAIMAISQLGGFNTLMYYSATLFKIVGFSNATAVAITVSATNFVFSWVNLILVDRFGRRRILLVTVFGMGSCLVVAAVAFSYIPVNLATLEVESDKIGWPGIVLIITIICYVAFFSSGVATVAWIGTELIPMEVRAVGTMLNTVTCWSTNIIIASTFLSMMKGLTPSGAFGFYCGICFTGWVFIVFCYPEAKGMPLENIREVFAHGFGVKYARQWQKENKQFAKVNTQQSFAH</sequence>
<dbReference type="GO" id="GO:0005366">
    <property type="term" value="F:myo-inositol:proton symporter activity"/>
    <property type="evidence" value="ECO:0007669"/>
    <property type="project" value="TreeGrafter"/>
</dbReference>
<dbReference type="PANTHER" id="PTHR48020">
    <property type="entry name" value="PROTON MYO-INOSITOL COTRANSPORTER"/>
    <property type="match status" value="1"/>
</dbReference>
<feature type="transmembrane region" description="Helical" evidence="9">
    <location>
        <begin position="178"/>
        <end position="200"/>
    </location>
</feature>
<feature type="transmembrane region" description="Helical" evidence="9">
    <location>
        <begin position="92"/>
        <end position="112"/>
    </location>
</feature>
<feature type="transmembrane region" description="Helical" evidence="9">
    <location>
        <begin position="145"/>
        <end position="166"/>
    </location>
</feature>
<dbReference type="EMBL" id="MU001915">
    <property type="protein sequence ID" value="KAF2793771.1"/>
    <property type="molecule type" value="Genomic_DNA"/>
</dbReference>
<evidence type="ECO:0000259" key="10">
    <source>
        <dbReference type="PROSITE" id="PS50850"/>
    </source>
</evidence>
<proteinExistence type="inferred from homology"/>
<feature type="transmembrane region" description="Helical" evidence="9">
    <location>
        <begin position="119"/>
        <end position="139"/>
    </location>
</feature>
<dbReference type="Gene3D" id="1.20.1250.20">
    <property type="entry name" value="MFS general substrate transporter like domains"/>
    <property type="match status" value="1"/>
</dbReference>
<reference evidence="11" key="1">
    <citation type="journal article" date="2020" name="Stud. Mycol.">
        <title>101 Dothideomycetes genomes: a test case for predicting lifestyles and emergence of pathogens.</title>
        <authorList>
            <person name="Haridas S."/>
            <person name="Albert R."/>
            <person name="Binder M."/>
            <person name="Bloem J."/>
            <person name="Labutti K."/>
            <person name="Salamov A."/>
            <person name="Andreopoulos B."/>
            <person name="Baker S."/>
            <person name="Barry K."/>
            <person name="Bills G."/>
            <person name="Bluhm B."/>
            <person name="Cannon C."/>
            <person name="Castanera R."/>
            <person name="Culley D."/>
            <person name="Daum C."/>
            <person name="Ezra D."/>
            <person name="Gonzalez J."/>
            <person name="Henrissat B."/>
            <person name="Kuo A."/>
            <person name="Liang C."/>
            <person name="Lipzen A."/>
            <person name="Lutzoni F."/>
            <person name="Magnuson J."/>
            <person name="Mondo S."/>
            <person name="Nolan M."/>
            <person name="Ohm R."/>
            <person name="Pangilinan J."/>
            <person name="Park H.-J."/>
            <person name="Ramirez L."/>
            <person name="Alfaro M."/>
            <person name="Sun H."/>
            <person name="Tritt A."/>
            <person name="Yoshinaga Y."/>
            <person name="Zwiers L.-H."/>
            <person name="Turgeon B."/>
            <person name="Goodwin S."/>
            <person name="Spatafora J."/>
            <person name="Crous P."/>
            <person name="Grigoriev I."/>
        </authorList>
    </citation>
    <scope>NUCLEOTIDE SEQUENCE</scope>
    <source>
        <strain evidence="11">CBS 109.77</strain>
    </source>
</reference>
<dbReference type="InterPro" id="IPR003663">
    <property type="entry name" value="Sugar/inositol_transpt"/>
</dbReference>
<keyword evidence="5 9" id="KW-1133">Transmembrane helix</keyword>
<dbReference type="PROSITE" id="PS00217">
    <property type="entry name" value="SUGAR_TRANSPORT_2"/>
    <property type="match status" value="1"/>
</dbReference>
<feature type="transmembrane region" description="Helical" evidence="9">
    <location>
        <begin position="445"/>
        <end position="466"/>
    </location>
</feature>
<evidence type="ECO:0000256" key="6">
    <source>
        <dbReference type="ARBA" id="ARBA00023136"/>
    </source>
</evidence>
<comment type="subcellular location">
    <subcellularLocation>
        <location evidence="1">Membrane</location>
        <topology evidence="1">Multi-pass membrane protein</topology>
    </subcellularLocation>
</comment>
<feature type="transmembrane region" description="Helical" evidence="9">
    <location>
        <begin position="478"/>
        <end position="496"/>
    </location>
</feature>
<dbReference type="PROSITE" id="PS50850">
    <property type="entry name" value="MFS"/>
    <property type="match status" value="1"/>
</dbReference>
<feature type="transmembrane region" description="Helical" evidence="9">
    <location>
        <begin position="48"/>
        <end position="65"/>
    </location>
</feature>
<dbReference type="OrthoDB" id="6339427at2759"/>
<evidence type="ECO:0000256" key="9">
    <source>
        <dbReference type="SAM" id="Phobius"/>
    </source>
</evidence>
<comment type="catalytic activity">
    <reaction evidence="7">
        <text>myo-inositol(out) + H(+)(out) = myo-inositol(in) + H(+)(in)</text>
        <dbReference type="Rhea" id="RHEA:60364"/>
        <dbReference type="ChEBI" id="CHEBI:15378"/>
        <dbReference type="ChEBI" id="CHEBI:17268"/>
    </reaction>
</comment>
<keyword evidence="6 9" id="KW-0472">Membrane</keyword>
<feature type="transmembrane region" description="Helical" evidence="9">
    <location>
        <begin position="212"/>
        <end position="233"/>
    </location>
</feature>
<evidence type="ECO:0000256" key="8">
    <source>
        <dbReference type="RuleBase" id="RU003346"/>
    </source>
</evidence>
<dbReference type="PANTHER" id="PTHR48020:SF22">
    <property type="entry name" value="MAJOR FACILITATOR SUPERFAMILY (MFS) PROFILE DOMAIN-CONTAINING PROTEIN-RELATED"/>
    <property type="match status" value="1"/>
</dbReference>
<protein>
    <submittedName>
        <fullName evidence="11">Putative transporter</fullName>
    </submittedName>
</protein>
<feature type="transmembrane region" description="Helical" evidence="9">
    <location>
        <begin position="369"/>
        <end position="393"/>
    </location>
</feature>
<dbReference type="InterPro" id="IPR005828">
    <property type="entry name" value="MFS_sugar_transport-like"/>
</dbReference>